<accession>A0A7X5UCK1</accession>
<dbReference type="InterPro" id="IPR018580">
    <property type="entry name" value="Uncharacterised_YfhO"/>
</dbReference>
<protein>
    <submittedName>
        <fullName evidence="2">YfhO family protein</fullName>
    </submittedName>
</protein>
<keyword evidence="1" id="KW-0472">Membrane</keyword>
<dbReference type="AlphaFoldDB" id="A0A7X5UCK1"/>
<feature type="transmembrane region" description="Helical" evidence="1">
    <location>
        <begin position="15"/>
        <end position="36"/>
    </location>
</feature>
<feature type="transmembrane region" description="Helical" evidence="1">
    <location>
        <begin position="300"/>
        <end position="316"/>
    </location>
</feature>
<keyword evidence="1" id="KW-1133">Transmembrane helix</keyword>
<proteinExistence type="predicted"/>
<sequence length="738" mass="81634">MDAVHQDPIPYRRQFLVLCAVWLVLNFVVLKGGRVLPWDAINEFYPTVYFNAHSLRSGLAPWWNPYIYSGYAQIGDPQGMLFSPLLMTWMLLPAQPGVVWFCWGVLLHMLMAGAAMLEVLRRHGANALGALVGATVFMGGGVAASRLEHISIVIAYAYVPVVLLALRYFLSRPGALRGALLGLAAGALVVHLVQATYLFVLMLVAYACVAAIRYWRSYDSQQRMRFLGGGVVALLVAVACGLPQLLFSWAAMGLSNRSMMPLSVAAPGSLDLRSFLFLFYPNAFDGLRNLLDAPIDPVQSFLYIGTLPLLALGFVVRAWHRGRNQRSIACFSVLALAGALYMLGTHTPLYGWLYTWLPGLVHFRRPSDGAYVFNIALAFLAAVGASHIDLASWKERLIVASLASAWLVASLVAMGHVRTGQIVAILVAMLVVWNMRHADMPWRATLWLMLLVVADYRSFNFNGRFNVSSNETARYLSDPAVHYLKQALDTSGPLQGERIATEKIAPIWDNGGMLTGIASTQGYNPLRHALYETWYPARENAMAAGSPSLYNGMPERRMDDLLGVRYLAIGGMPGAPVEAPPDYRKVGEFDDIVLWRNDSAYPRFMNPTQVRLVGLNEPVDPAEFTRTDFNTVFWLTPRDETDQATARTSVSRCTGAVQIKAMSSTPTRTELRTEANSPGWVVAGELDHPGWEARLDGEQVPIHRANGMFRAVCVPKGQHRLTFAFSPWRMVSHAIANR</sequence>
<comment type="caution">
    <text evidence="2">The sequence shown here is derived from an EMBL/GenBank/DDBJ whole genome shotgun (WGS) entry which is preliminary data.</text>
</comment>
<keyword evidence="1" id="KW-0812">Transmembrane</keyword>
<reference evidence="2 3" key="1">
    <citation type="submission" date="2020-03" db="EMBL/GenBank/DDBJ databases">
        <authorList>
            <person name="Lai Q."/>
        </authorList>
    </citation>
    <scope>NUCLEOTIDE SEQUENCE [LARGE SCALE GENOMIC DNA]</scope>
    <source>
        <strain evidence="2 3">CCUG 25036</strain>
    </source>
</reference>
<feature type="transmembrane region" description="Helical" evidence="1">
    <location>
        <begin position="181"/>
        <end position="214"/>
    </location>
</feature>
<keyword evidence="3" id="KW-1185">Reference proteome</keyword>
<feature type="transmembrane region" description="Helical" evidence="1">
    <location>
        <begin position="397"/>
        <end position="413"/>
    </location>
</feature>
<evidence type="ECO:0000313" key="3">
    <source>
        <dbReference type="Proteomes" id="UP000490980"/>
    </source>
</evidence>
<feature type="transmembrane region" description="Helical" evidence="1">
    <location>
        <begin position="370"/>
        <end position="390"/>
    </location>
</feature>
<organism evidence="2 3">
    <name type="scientific">Luteibacter anthropi</name>
    <dbReference type="NCBI Taxonomy" id="564369"/>
    <lineage>
        <taxon>Bacteria</taxon>
        <taxon>Pseudomonadati</taxon>
        <taxon>Pseudomonadota</taxon>
        <taxon>Gammaproteobacteria</taxon>
        <taxon>Lysobacterales</taxon>
        <taxon>Rhodanobacteraceae</taxon>
        <taxon>Luteibacter</taxon>
    </lineage>
</organism>
<gene>
    <name evidence="2" type="ORF">HBF25_16605</name>
</gene>
<feature type="transmembrane region" description="Helical" evidence="1">
    <location>
        <begin position="226"/>
        <end position="247"/>
    </location>
</feature>
<feature type="transmembrane region" description="Helical" evidence="1">
    <location>
        <begin position="124"/>
        <end position="144"/>
    </location>
</feature>
<feature type="transmembrane region" description="Helical" evidence="1">
    <location>
        <begin position="150"/>
        <end position="169"/>
    </location>
</feature>
<dbReference type="PANTHER" id="PTHR38454:SF1">
    <property type="entry name" value="INTEGRAL MEMBRANE PROTEIN"/>
    <property type="match status" value="1"/>
</dbReference>
<name>A0A7X5UCK1_9GAMM</name>
<dbReference type="PANTHER" id="PTHR38454">
    <property type="entry name" value="INTEGRAL MEMBRANE PROTEIN-RELATED"/>
    <property type="match status" value="1"/>
</dbReference>
<evidence type="ECO:0000313" key="2">
    <source>
        <dbReference type="EMBL" id="NII08006.1"/>
    </source>
</evidence>
<dbReference type="EMBL" id="JAARLZ010000009">
    <property type="protein sequence ID" value="NII08006.1"/>
    <property type="molecule type" value="Genomic_DNA"/>
</dbReference>
<evidence type="ECO:0000256" key="1">
    <source>
        <dbReference type="SAM" id="Phobius"/>
    </source>
</evidence>
<feature type="transmembrane region" description="Helical" evidence="1">
    <location>
        <begin position="328"/>
        <end position="350"/>
    </location>
</feature>
<dbReference type="Proteomes" id="UP000490980">
    <property type="component" value="Unassembled WGS sequence"/>
</dbReference>
<dbReference type="RefSeq" id="WP_166950339.1">
    <property type="nucleotide sequence ID" value="NZ_JAARLZ010000009.1"/>
</dbReference>